<reference evidence="1" key="2">
    <citation type="submission" date="2020-06" db="EMBL/GenBank/DDBJ databases">
        <authorList>
            <person name="Sheffer M."/>
        </authorList>
    </citation>
    <scope>NUCLEOTIDE SEQUENCE</scope>
</reference>
<organism evidence="1 2">
    <name type="scientific">Argiope bruennichi</name>
    <name type="common">Wasp spider</name>
    <name type="synonym">Aranea bruennichi</name>
    <dbReference type="NCBI Taxonomy" id="94029"/>
    <lineage>
        <taxon>Eukaryota</taxon>
        <taxon>Metazoa</taxon>
        <taxon>Ecdysozoa</taxon>
        <taxon>Arthropoda</taxon>
        <taxon>Chelicerata</taxon>
        <taxon>Arachnida</taxon>
        <taxon>Araneae</taxon>
        <taxon>Araneomorphae</taxon>
        <taxon>Entelegynae</taxon>
        <taxon>Araneoidea</taxon>
        <taxon>Araneidae</taxon>
        <taxon>Argiope</taxon>
    </lineage>
</organism>
<dbReference type="AlphaFoldDB" id="A0A8T0F0B9"/>
<comment type="caution">
    <text evidence="1">The sequence shown here is derived from an EMBL/GenBank/DDBJ whole genome shotgun (WGS) entry which is preliminary data.</text>
</comment>
<evidence type="ECO:0000313" key="2">
    <source>
        <dbReference type="Proteomes" id="UP000807504"/>
    </source>
</evidence>
<name>A0A8T0F0B9_ARGBR</name>
<dbReference type="Proteomes" id="UP000807504">
    <property type="component" value="Unassembled WGS sequence"/>
</dbReference>
<sequence>MKQALALREKPKSPFQKHPVCFSAIMRSSTPTHILKRSKTRPRCCFWRWGYSDRRDDPVRSMLTAHTTAPLERR</sequence>
<reference evidence="1" key="1">
    <citation type="journal article" date="2020" name="bioRxiv">
        <title>Chromosome-level reference genome of the European wasp spider Argiope bruennichi: a resource for studies on range expansion and evolutionary adaptation.</title>
        <authorList>
            <person name="Sheffer M.M."/>
            <person name="Hoppe A."/>
            <person name="Krehenwinkel H."/>
            <person name="Uhl G."/>
            <person name="Kuss A.W."/>
            <person name="Jensen L."/>
            <person name="Jensen C."/>
            <person name="Gillespie R.G."/>
            <person name="Hoff K.J."/>
            <person name="Prost S."/>
        </authorList>
    </citation>
    <scope>NUCLEOTIDE SEQUENCE</scope>
</reference>
<protein>
    <submittedName>
        <fullName evidence="1">Uncharacterized protein</fullName>
    </submittedName>
</protein>
<accession>A0A8T0F0B9</accession>
<dbReference type="EMBL" id="JABXBU010000030">
    <property type="protein sequence ID" value="KAF8784527.1"/>
    <property type="molecule type" value="Genomic_DNA"/>
</dbReference>
<evidence type="ECO:0000313" key="1">
    <source>
        <dbReference type="EMBL" id="KAF8784527.1"/>
    </source>
</evidence>
<keyword evidence="2" id="KW-1185">Reference proteome</keyword>
<gene>
    <name evidence="1" type="ORF">HNY73_010192</name>
</gene>
<proteinExistence type="predicted"/>